<organism evidence="1 2">
    <name type="scientific">Cryptococcus deneoformans (strain JEC21 / ATCC MYA-565)</name>
    <name type="common">Cryptococcus neoformans var. neoformans serotype D</name>
    <dbReference type="NCBI Taxonomy" id="214684"/>
    <lineage>
        <taxon>Eukaryota</taxon>
        <taxon>Fungi</taxon>
        <taxon>Dikarya</taxon>
        <taxon>Basidiomycota</taxon>
        <taxon>Agaricomycotina</taxon>
        <taxon>Tremellomycetes</taxon>
        <taxon>Tremellales</taxon>
        <taxon>Cryptococcaceae</taxon>
        <taxon>Cryptococcus</taxon>
        <taxon>Cryptococcus neoformans species complex</taxon>
    </lineage>
</organism>
<dbReference type="Proteomes" id="UP000002149">
    <property type="component" value="Chromosome 1"/>
</dbReference>
<gene>
    <name evidence="1" type="ordered locus">CNA08335</name>
</gene>
<dbReference type="InParanoid" id="A0A0S2LI28"/>
<evidence type="ECO:0000313" key="1">
    <source>
        <dbReference type="EMBL" id="ALO60371.1"/>
    </source>
</evidence>
<sequence length="316" mass="35403">MLIPEGCRRCRTLRTHCSLALPTASTPTPEGYTSLDQRATYVSPGQGQRTGPEEKGILRQLDERTKRIEGLLRRETGVRQPPVIRKDEGLRVERLQPIMGSVGAAVHLASALCVRSGWTWIDPVALGLLSGDAFEKAHARFLSIFYTILPLPHIIAVPTHPFIRLALIAYLNSGFQSISSLLSSSLHMFEPPEDIILALLIISHLPVSQYWTVTDPYGAGARAHQMAIALGLPDSAERLRMLEHEIGEEWNKLLLYQAILWYAVQHRMSWIQIFTYPSMSWYSSFPPVHDTVPLHLARQLSSPALSHIVLDLLLLE</sequence>
<name>A0A0S2LI28_CRYD1</name>
<keyword evidence="2" id="KW-1185">Reference proteome</keyword>
<reference evidence="1 2" key="1">
    <citation type="journal article" date="2005" name="Science">
        <title>The genome of the basidiomycetous yeast and human pathogen Cryptococcus neoformans.</title>
        <authorList>
            <person name="Loftus B.J."/>
            <person name="Fung E."/>
            <person name="Roncaglia P."/>
            <person name="Rowley D."/>
            <person name="Amedeo P."/>
            <person name="Bruno D."/>
            <person name="Vamathevan J."/>
            <person name="Miranda M."/>
            <person name="Anderson I.J."/>
            <person name="Fraser J.A."/>
            <person name="Allen J.E."/>
            <person name="Bosdet I.E."/>
            <person name="Brent M.R."/>
            <person name="Chiu R."/>
            <person name="Doering T.L."/>
            <person name="Donlin M.J."/>
            <person name="D'Souza C.A."/>
            <person name="Fox D.S."/>
            <person name="Grinberg V."/>
            <person name="Fu J."/>
            <person name="Fukushima M."/>
            <person name="Haas B.J."/>
            <person name="Huang J.C."/>
            <person name="Janbon G."/>
            <person name="Jones S.J."/>
            <person name="Koo H.L."/>
            <person name="Krzywinski M.I."/>
            <person name="Kwon-Chung J.K."/>
            <person name="Lengeler K.B."/>
            <person name="Maiti R."/>
            <person name="Marra M.A."/>
            <person name="Marra R.E."/>
            <person name="Mathewson C.A."/>
            <person name="Mitchell T.G."/>
            <person name="Pertea M."/>
            <person name="Riggs F.R."/>
            <person name="Salzberg S.L."/>
            <person name="Schein J.E."/>
            <person name="Shvartsbeyn A."/>
            <person name="Shin H."/>
            <person name="Shumway M."/>
            <person name="Specht C.A."/>
            <person name="Suh B.B."/>
            <person name="Tenney A."/>
            <person name="Utterback T.R."/>
            <person name="Wickes B.L."/>
            <person name="Wortman J.R."/>
            <person name="Wye N.H."/>
            <person name="Kronstad J.W."/>
            <person name="Lodge J.K."/>
            <person name="Heitman J."/>
            <person name="Davis R.W."/>
            <person name="Fraser C.M."/>
            <person name="Hyman R.W."/>
        </authorList>
    </citation>
    <scope>NUCLEOTIDE SEQUENCE [LARGE SCALE GENOMIC DNA]</scope>
    <source>
        <strain evidence="2">JEC21 / ATCC MYA-565</strain>
    </source>
</reference>
<evidence type="ECO:0000313" key="2">
    <source>
        <dbReference type="Proteomes" id="UP000002149"/>
    </source>
</evidence>
<dbReference type="AlphaFoldDB" id="A0A0S2LI28"/>
<dbReference type="OrthoDB" id="2595934at2759"/>
<protein>
    <submittedName>
        <fullName evidence="1">Uncharacterized protein</fullName>
    </submittedName>
</protein>
<dbReference type="GeneID" id="36392717"/>
<dbReference type="VEuPathDB" id="FungiDB:CNA08335"/>
<dbReference type="PaxDb" id="214684-A0A0S2LI28"/>
<dbReference type="RefSeq" id="XP_024514195.1">
    <property type="nucleotide sequence ID" value="XM_024656123.1"/>
</dbReference>
<accession>A0A0S2LI28</accession>
<proteinExistence type="predicted"/>
<dbReference type="EMBL" id="AE017341">
    <property type="protein sequence ID" value="ALO60371.1"/>
    <property type="molecule type" value="Genomic_DNA"/>
</dbReference>
<dbReference type="KEGG" id="cne:CNA08335"/>